<proteinExistence type="predicted"/>
<organism evidence="2 3">
    <name type="scientific">Candidatus Synechococcus spongiarum SP3</name>
    <dbReference type="NCBI Taxonomy" id="1604020"/>
    <lineage>
        <taxon>Bacteria</taxon>
        <taxon>Bacillati</taxon>
        <taxon>Cyanobacteriota</taxon>
        <taxon>Cyanophyceae</taxon>
        <taxon>Synechococcales</taxon>
        <taxon>Synechococcaceae</taxon>
        <taxon>Synechococcus</taxon>
    </lineage>
</organism>
<dbReference type="Proteomes" id="UP000035067">
    <property type="component" value="Unassembled WGS sequence"/>
</dbReference>
<dbReference type="EMBL" id="JXQG01000046">
    <property type="protein sequence ID" value="KKZ11620.1"/>
    <property type="molecule type" value="Genomic_DNA"/>
</dbReference>
<protein>
    <submittedName>
        <fullName evidence="2">Uncharacterized protein</fullName>
    </submittedName>
</protein>
<name>A0A0G2HJZ5_9SYNE</name>
<comment type="caution">
    <text evidence="2">The sequence shown here is derived from an EMBL/GenBank/DDBJ whole genome shotgun (WGS) entry which is preliminary data.</text>
</comment>
<dbReference type="PATRIC" id="fig|1604020.3.peg.1370"/>
<reference evidence="2 3" key="1">
    <citation type="submission" date="2015-01" db="EMBL/GenBank/DDBJ databases">
        <title>Lifestyle Evolution in Cyanobacterial Symbionts of Sponges.</title>
        <authorList>
            <person name="Burgsdorf I."/>
            <person name="Slaby B.M."/>
            <person name="Handley K.M."/>
            <person name="Haber M."/>
            <person name="Blom J."/>
            <person name="Marshall C.W."/>
            <person name="Gilbert J.A."/>
            <person name="Hentschel U."/>
            <person name="Steindler L."/>
        </authorList>
    </citation>
    <scope>NUCLEOTIDE SEQUENCE [LARGE SCALE GENOMIC DNA]</scope>
    <source>
        <strain evidence="2">SP3</strain>
    </source>
</reference>
<gene>
    <name evidence="2" type="ORF">TE42_07400</name>
</gene>
<evidence type="ECO:0000313" key="3">
    <source>
        <dbReference type="Proteomes" id="UP000035067"/>
    </source>
</evidence>
<evidence type="ECO:0000256" key="1">
    <source>
        <dbReference type="SAM" id="MobiDB-lite"/>
    </source>
</evidence>
<dbReference type="AlphaFoldDB" id="A0A0G2HJZ5"/>
<sequence>MFRNQEQGQPTGRCPGQAVLVLMKQIDRVLKAQDGMLAKGGRVNDAATTRPFSPLDEKRPTTQ</sequence>
<evidence type="ECO:0000313" key="2">
    <source>
        <dbReference type="EMBL" id="KKZ11620.1"/>
    </source>
</evidence>
<accession>A0A0G2HJZ5</accession>
<feature type="region of interest" description="Disordered" evidence="1">
    <location>
        <begin position="41"/>
        <end position="63"/>
    </location>
</feature>